<dbReference type="AlphaFoldDB" id="A0A6A4TK02"/>
<protein>
    <submittedName>
        <fullName evidence="2">Uncharacterized protein</fullName>
    </submittedName>
</protein>
<feature type="region of interest" description="Disordered" evidence="1">
    <location>
        <begin position="100"/>
        <end position="154"/>
    </location>
</feature>
<evidence type="ECO:0000256" key="1">
    <source>
        <dbReference type="SAM" id="MobiDB-lite"/>
    </source>
</evidence>
<organism evidence="2 3">
    <name type="scientific">Scophthalmus maximus</name>
    <name type="common">Turbot</name>
    <name type="synonym">Psetta maxima</name>
    <dbReference type="NCBI Taxonomy" id="52904"/>
    <lineage>
        <taxon>Eukaryota</taxon>
        <taxon>Metazoa</taxon>
        <taxon>Chordata</taxon>
        <taxon>Craniata</taxon>
        <taxon>Vertebrata</taxon>
        <taxon>Euteleostomi</taxon>
        <taxon>Actinopterygii</taxon>
        <taxon>Neopterygii</taxon>
        <taxon>Teleostei</taxon>
        <taxon>Neoteleostei</taxon>
        <taxon>Acanthomorphata</taxon>
        <taxon>Carangaria</taxon>
        <taxon>Pleuronectiformes</taxon>
        <taxon>Pleuronectoidei</taxon>
        <taxon>Scophthalmidae</taxon>
        <taxon>Scophthalmus</taxon>
    </lineage>
</organism>
<dbReference type="EMBL" id="VEVO01000004">
    <property type="protein sequence ID" value="KAF0043544.1"/>
    <property type="molecule type" value="Genomic_DNA"/>
</dbReference>
<sequence>MELCIRDDMLISDASDVSRYRKLNAKSFVLSGYICACARYAVCSKHMIMLEFSFLFEMTLYLDPRHGAHELLLLKCFVDRQPELVSVILECFPLQIAQDTDSTFSQRAGSGPAETRSGSSSKATFKGRAGNAKNKDMGRKKKHLGRNQREEKKK</sequence>
<accession>A0A6A4TK02</accession>
<dbReference type="Proteomes" id="UP000438429">
    <property type="component" value="Unassembled WGS sequence"/>
</dbReference>
<reference evidence="2 3" key="1">
    <citation type="submission" date="2019-06" db="EMBL/GenBank/DDBJ databases">
        <title>Draft genomes of female and male turbot (Scophthalmus maximus).</title>
        <authorList>
            <person name="Xu H."/>
            <person name="Xu X.-W."/>
            <person name="Shao C."/>
            <person name="Chen S."/>
        </authorList>
    </citation>
    <scope>NUCLEOTIDE SEQUENCE [LARGE SCALE GENOMIC DNA]</scope>
    <source>
        <strain evidence="2">Ysfricsl-2016a</strain>
        <tissue evidence="2">Blood</tissue>
    </source>
</reference>
<evidence type="ECO:0000313" key="2">
    <source>
        <dbReference type="EMBL" id="KAF0043544.1"/>
    </source>
</evidence>
<evidence type="ECO:0000313" key="3">
    <source>
        <dbReference type="Proteomes" id="UP000438429"/>
    </source>
</evidence>
<comment type="caution">
    <text evidence="2">The sequence shown here is derived from an EMBL/GenBank/DDBJ whole genome shotgun (WGS) entry which is preliminary data.</text>
</comment>
<proteinExistence type="predicted"/>
<name>A0A6A4TK02_SCOMX</name>
<gene>
    <name evidence="2" type="ORF">F2P81_004881</name>
</gene>